<feature type="transmembrane region" description="Helical" evidence="1">
    <location>
        <begin position="171"/>
        <end position="192"/>
    </location>
</feature>
<evidence type="ECO:0000313" key="3">
    <source>
        <dbReference type="Proteomes" id="UP000034810"/>
    </source>
</evidence>
<accession>A0A0G1EE11</accession>
<dbReference type="EMBL" id="LCFA01000024">
    <property type="protein sequence ID" value="KKS81291.1"/>
    <property type="molecule type" value="Genomic_DNA"/>
</dbReference>
<gene>
    <name evidence="2" type="ORF">UV58_C0024G0015</name>
</gene>
<sequence>MKKLVFASFIIAMLFPAFTYAGIGVGVGLGKIEMPGLKPGGTYSLPLFPVINTGTEESDYGVGIDYHEKTADYQQMWPDKSWFKFEPEEFYLNVGESKGVRVTLSIPIKTTPGDYFAYLEAHPVVKNPDTSGKVSIGVAAATRVYFSVAPSNIFQGIYYTVVFFISRNAPWTYIFLAVLAAAILIFLFRRYFKFNISIGKK</sequence>
<keyword evidence="1" id="KW-1133">Transmembrane helix</keyword>
<protein>
    <submittedName>
        <fullName evidence="2">Uncharacterized protein</fullName>
    </submittedName>
</protein>
<keyword evidence="1" id="KW-0812">Transmembrane</keyword>
<name>A0A0G1EE11_9BACT</name>
<comment type="caution">
    <text evidence="2">The sequence shown here is derived from an EMBL/GenBank/DDBJ whole genome shotgun (WGS) entry which is preliminary data.</text>
</comment>
<keyword evidence="1" id="KW-0472">Membrane</keyword>
<dbReference type="AlphaFoldDB" id="A0A0G1EE11"/>
<evidence type="ECO:0000256" key="1">
    <source>
        <dbReference type="SAM" id="Phobius"/>
    </source>
</evidence>
<proteinExistence type="predicted"/>
<dbReference type="Proteomes" id="UP000034810">
    <property type="component" value="Unassembled WGS sequence"/>
</dbReference>
<organism evidence="2 3">
    <name type="scientific">Candidatus Wolfebacteria bacterium GW2011_GWC1_43_10</name>
    <dbReference type="NCBI Taxonomy" id="1619011"/>
    <lineage>
        <taxon>Bacteria</taxon>
        <taxon>Candidatus Wolfeibacteriota</taxon>
    </lineage>
</organism>
<evidence type="ECO:0000313" key="2">
    <source>
        <dbReference type="EMBL" id="KKS81291.1"/>
    </source>
</evidence>
<reference evidence="2 3" key="1">
    <citation type="journal article" date="2015" name="Nature">
        <title>rRNA introns, odd ribosomes, and small enigmatic genomes across a large radiation of phyla.</title>
        <authorList>
            <person name="Brown C.T."/>
            <person name="Hug L.A."/>
            <person name="Thomas B.C."/>
            <person name="Sharon I."/>
            <person name="Castelle C.J."/>
            <person name="Singh A."/>
            <person name="Wilkins M.J."/>
            <person name="Williams K.H."/>
            <person name="Banfield J.F."/>
        </authorList>
    </citation>
    <scope>NUCLEOTIDE SEQUENCE [LARGE SCALE GENOMIC DNA]</scope>
</reference>